<accession>A0A1H6UHW7</accession>
<organism evidence="9 10">
    <name type="scientific">Bhargavaea ginsengi</name>
    <dbReference type="NCBI Taxonomy" id="426757"/>
    <lineage>
        <taxon>Bacteria</taxon>
        <taxon>Bacillati</taxon>
        <taxon>Bacillota</taxon>
        <taxon>Bacilli</taxon>
        <taxon>Bacillales</taxon>
        <taxon>Caryophanaceae</taxon>
        <taxon>Bhargavaea</taxon>
    </lineage>
</organism>
<dbReference type="InterPro" id="IPR013767">
    <property type="entry name" value="PAS_fold"/>
</dbReference>
<dbReference type="SUPFAM" id="SSF46689">
    <property type="entry name" value="Homeodomain-like"/>
    <property type="match status" value="1"/>
</dbReference>
<dbReference type="GO" id="GO:0005524">
    <property type="term" value="F:ATP binding"/>
    <property type="evidence" value="ECO:0007669"/>
    <property type="project" value="UniProtKB-KW"/>
</dbReference>
<evidence type="ECO:0000313" key="10">
    <source>
        <dbReference type="Proteomes" id="UP000199200"/>
    </source>
</evidence>
<proteinExistence type="predicted"/>
<dbReference type="InterPro" id="IPR002197">
    <property type="entry name" value="HTH_Fis"/>
</dbReference>
<dbReference type="GO" id="GO:0006355">
    <property type="term" value="P:regulation of DNA-templated transcription"/>
    <property type="evidence" value="ECO:0007669"/>
    <property type="project" value="InterPro"/>
</dbReference>
<dbReference type="CDD" id="cd00009">
    <property type="entry name" value="AAA"/>
    <property type="match status" value="1"/>
</dbReference>
<dbReference type="PROSITE" id="PS50045">
    <property type="entry name" value="SIGMA54_INTERACT_4"/>
    <property type="match status" value="1"/>
</dbReference>
<evidence type="ECO:0000256" key="2">
    <source>
        <dbReference type="ARBA" id="ARBA00022840"/>
    </source>
</evidence>
<feature type="domain" description="PAS" evidence="8">
    <location>
        <begin position="28"/>
        <end position="68"/>
    </location>
</feature>
<feature type="coiled-coil region" evidence="6">
    <location>
        <begin position="128"/>
        <end position="158"/>
    </location>
</feature>
<evidence type="ECO:0000256" key="3">
    <source>
        <dbReference type="ARBA" id="ARBA00023015"/>
    </source>
</evidence>
<sequence>MFLMCIAEIEMIVDIKHAYKGMVTIQQTVEWWKAIVESMNDGVLAIDREGIVQTINPEYTRITGVTSDIIGKPLVSYRPGARLPQTLASGESQVGVYRKTHDREYIVDMAPVRVEGEIVGAVSVCKSLNEVQVLTRELEQQRQRVRELQEQMDALHKVRYVFEDIITKNAKMNELIGVARKTAKTDLPILIKGESGTGKELFAQSIHHSSERSSKPFIAVNCSSIPADMIENELFGHAGGAFPGASDNGKQGLFEMADGGTLFLDEVSDLSVDVQAKLLRVLQEGTIRRIGEGAERKVDVRIVASTHRDLDHLITKGQFREDFLYRLNTIALEIPPLRERKEDIPFITRSILNGKFRVDDEVMRLFMKYDWPGNIRELRNTLDYAMCLVNEGERISLSDLPDVLQKQHQLYSEKPKVFPLHEAVEEAEKSILQSALQSSGSTVEDRQEVARSLGISLATLYNKMKKYDIK</sequence>
<dbReference type="Pfam" id="PF00158">
    <property type="entry name" value="Sigma54_activat"/>
    <property type="match status" value="1"/>
</dbReference>
<dbReference type="InterPro" id="IPR009057">
    <property type="entry name" value="Homeodomain-like_sf"/>
</dbReference>
<dbReference type="PROSITE" id="PS00676">
    <property type="entry name" value="SIGMA54_INTERACT_2"/>
    <property type="match status" value="1"/>
</dbReference>
<keyword evidence="5" id="KW-0804">Transcription</keyword>
<dbReference type="PROSITE" id="PS00675">
    <property type="entry name" value="SIGMA54_INTERACT_1"/>
    <property type="match status" value="1"/>
</dbReference>
<dbReference type="FunFam" id="3.40.50.300:FF:000006">
    <property type="entry name" value="DNA-binding transcriptional regulator NtrC"/>
    <property type="match status" value="1"/>
</dbReference>
<dbReference type="InterPro" id="IPR035965">
    <property type="entry name" value="PAS-like_dom_sf"/>
</dbReference>
<evidence type="ECO:0000256" key="6">
    <source>
        <dbReference type="SAM" id="Coils"/>
    </source>
</evidence>
<dbReference type="InterPro" id="IPR025662">
    <property type="entry name" value="Sigma_54_int_dom_ATP-bd_1"/>
</dbReference>
<dbReference type="Proteomes" id="UP000199200">
    <property type="component" value="Unassembled WGS sequence"/>
</dbReference>
<feature type="domain" description="Sigma-54 factor interaction" evidence="7">
    <location>
        <begin position="165"/>
        <end position="387"/>
    </location>
</feature>
<dbReference type="PROSITE" id="PS00688">
    <property type="entry name" value="SIGMA54_INTERACT_3"/>
    <property type="match status" value="1"/>
</dbReference>
<evidence type="ECO:0000256" key="1">
    <source>
        <dbReference type="ARBA" id="ARBA00022741"/>
    </source>
</evidence>
<dbReference type="STRING" id="426757.SAMN04488127_0790"/>
<evidence type="ECO:0000256" key="5">
    <source>
        <dbReference type="ARBA" id="ARBA00023163"/>
    </source>
</evidence>
<dbReference type="SMART" id="SM00091">
    <property type="entry name" value="PAS"/>
    <property type="match status" value="1"/>
</dbReference>
<dbReference type="Gene3D" id="3.40.50.300">
    <property type="entry name" value="P-loop containing nucleotide triphosphate hydrolases"/>
    <property type="match status" value="1"/>
</dbReference>
<protein>
    <submittedName>
        <fullName evidence="9">PAS domain S-box-containing protein</fullName>
    </submittedName>
</protein>
<keyword evidence="1" id="KW-0547">Nucleotide-binding</keyword>
<evidence type="ECO:0000259" key="8">
    <source>
        <dbReference type="PROSITE" id="PS50112"/>
    </source>
</evidence>
<dbReference type="CDD" id="cd00130">
    <property type="entry name" value="PAS"/>
    <property type="match status" value="1"/>
</dbReference>
<dbReference type="SMART" id="SM00382">
    <property type="entry name" value="AAA"/>
    <property type="match status" value="1"/>
</dbReference>
<dbReference type="Pfam" id="PF25601">
    <property type="entry name" value="AAA_lid_14"/>
    <property type="match status" value="1"/>
</dbReference>
<dbReference type="Gene3D" id="3.30.450.20">
    <property type="entry name" value="PAS domain"/>
    <property type="match status" value="1"/>
</dbReference>
<dbReference type="SUPFAM" id="SSF52540">
    <property type="entry name" value="P-loop containing nucleoside triphosphate hydrolases"/>
    <property type="match status" value="1"/>
</dbReference>
<dbReference type="PANTHER" id="PTHR32071">
    <property type="entry name" value="TRANSCRIPTIONAL REGULATORY PROTEIN"/>
    <property type="match status" value="1"/>
</dbReference>
<dbReference type="AlphaFoldDB" id="A0A1H6UHW7"/>
<gene>
    <name evidence="9" type="ORF">SAMN04488127_0790</name>
</gene>
<keyword evidence="3" id="KW-0805">Transcription regulation</keyword>
<dbReference type="InterPro" id="IPR000014">
    <property type="entry name" value="PAS"/>
</dbReference>
<dbReference type="InterPro" id="IPR025943">
    <property type="entry name" value="Sigma_54_int_dom_ATP-bd_2"/>
</dbReference>
<keyword evidence="6" id="KW-0175">Coiled coil</keyword>
<dbReference type="Pfam" id="PF02954">
    <property type="entry name" value="HTH_8"/>
    <property type="match status" value="1"/>
</dbReference>
<dbReference type="GO" id="GO:0003677">
    <property type="term" value="F:DNA binding"/>
    <property type="evidence" value="ECO:0007669"/>
    <property type="project" value="UniProtKB-KW"/>
</dbReference>
<dbReference type="EMBL" id="FNZF01000001">
    <property type="protein sequence ID" value="SEI91923.1"/>
    <property type="molecule type" value="Genomic_DNA"/>
</dbReference>
<dbReference type="NCBIfam" id="TIGR00229">
    <property type="entry name" value="sensory_box"/>
    <property type="match status" value="1"/>
</dbReference>
<dbReference type="PROSITE" id="PS50112">
    <property type="entry name" value="PAS"/>
    <property type="match status" value="1"/>
</dbReference>
<dbReference type="InterPro" id="IPR002078">
    <property type="entry name" value="Sigma_54_int"/>
</dbReference>
<name>A0A1H6UHW7_9BACL</name>
<dbReference type="InterPro" id="IPR058031">
    <property type="entry name" value="AAA_lid_NorR"/>
</dbReference>
<keyword evidence="2" id="KW-0067">ATP-binding</keyword>
<dbReference type="InterPro" id="IPR025944">
    <property type="entry name" value="Sigma_54_int_dom_CS"/>
</dbReference>
<evidence type="ECO:0000313" key="9">
    <source>
        <dbReference type="EMBL" id="SEI91923.1"/>
    </source>
</evidence>
<dbReference type="InterPro" id="IPR003593">
    <property type="entry name" value="AAA+_ATPase"/>
</dbReference>
<dbReference type="Pfam" id="PF00989">
    <property type="entry name" value="PAS"/>
    <property type="match status" value="1"/>
</dbReference>
<dbReference type="Gene3D" id="1.10.10.60">
    <property type="entry name" value="Homeodomain-like"/>
    <property type="match status" value="1"/>
</dbReference>
<evidence type="ECO:0000256" key="4">
    <source>
        <dbReference type="ARBA" id="ARBA00023125"/>
    </source>
</evidence>
<keyword evidence="4" id="KW-0238">DNA-binding</keyword>
<dbReference type="Gene3D" id="1.10.8.60">
    <property type="match status" value="1"/>
</dbReference>
<keyword evidence="10" id="KW-1185">Reference proteome</keyword>
<dbReference type="InterPro" id="IPR027417">
    <property type="entry name" value="P-loop_NTPase"/>
</dbReference>
<evidence type="ECO:0000259" key="7">
    <source>
        <dbReference type="PROSITE" id="PS50045"/>
    </source>
</evidence>
<reference evidence="10" key="1">
    <citation type="submission" date="2016-10" db="EMBL/GenBank/DDBJ databases">
        <authorList>
            <person name="Varghese N."/>
            <person name="Submissions S."/>
        </authorList>
    </citation>
    <scope>NUCLEOTIDE SEQUENCE [LARGE SCALE GENOMIC DNA]</scope>
    <source>
        <strain evidence="10">CGMCC 1.6763</strain>
    </source>
</reference>
<dbReference type="SUPFAM" id="SSF55785">
    <property type="entry name" value="PYP-like sensor domain (PAS domain)"/>
    <property type="match status" value="1"/>
</dbReference>